<keyword evidence="2" id="KW-1185">Reference proteome</keyword>
<dbReference type="EMBL" id="PVXO01000028">
    <property type="protein sequence ID" value="PRR79304.1"/>
    <property type="molecule type" value="Genomic_DNA"/>
</dbReference>
<organism evidence="1 2">
    <name type="scientific">Clostridium liquoris</name>
    <dbReference type="NCBI Taxonomy" id="1289519"/>
    <lineage>
        <taxon>Bacteria</taxon>
        <taxon>Bacillati</taxon>
        <taxon>Bacillota</taxon>
        <taxon>Clostridia</taxon>
        <taxon>Eubacteriales</taxon>
        <taxon>Clostridiaceae</taxon>
        <taxon>Clostridium</taxon>
    </lineage>
</organism>
<evidence type="ECO:0000313" key="1">
    <source>
        <dbReference type="EMBL" id="PRR79304.1"/>
    </source>
</evidence>
<reference evidence="1 2" key="1">
    <citation type="submission" date="2018-03" db="EMBL/GenBank/DDBJ databases">
        <title>Genome sequence of Clostridium liquoris DSM 100320.</title>
        <authorList>
            <person name="Poehlein A."/>
            <person name="Daniel R."/>
        </authorList>
    </citation>
    <scope>NUCLEOTIDE SEQUENCE [LARGE SCALE GENOMIC DNA]</scope>
    <source>
        <strain evidence="1 2">DSM 100320</strain>
    </source>
</reference>
<evidence type="ECO:0000313" key="2">
    <source>
        <dbReference type="Proteomes" id="UP000239706"/>
    </source>
</evidence>
<accession>A0A2T0B5Y3</accession>
<proteinExistence type="predicted"/>
<name>A0A2T0B5Y3_9CLOT</name>
<sequence length="350" mass="40689">MYMYNEKERLLEYLNKIGVGKNIEEIGLEILDCHKCCNGEFMDYTFIIKKTIHIASKISDSFYGYTRKKNDKEGYHLGCTLPIEGIFFHEEYDRCSDAIELYSTVYGEAIFEPDKKNNDKKKNDSKKDIICFKFQNNNSIEVSGDVDFNFKMEHVRYLSNIVENSGSRMDKESKRTLVNRIFAYNNLTYTPANISLFPVTGGLNNIKKSLGNDRLDTFLCALNLYFEGEYTSFILSGAGGPNPPFIKNRNKLKEFLDNFNDIDNYCNQIYHIDRDLVHDLCSSGAKPIDTAERVEEYLDLADKFWQQKENFYKESNTKIQSQYQKMLKMACEARGLEYKNTFTGTQDYTC</sequence>
<dbReference type="Proteomes" id="UP000239706">
    <property type="component" value="Unassembled WGS sequence"/>
</dbReference>
<comment type="caution">
    <text evidence="1">The sequence shown here is derived from an EMBL/GenBank/DDBJ whole genome shotgun (WGS) entry which is preliminary data.</text>
</comment>
<dbReference type="AlphaFoldDB" id="A0A2T0B5Y3"/>
<gene>
    <name evidence="1" type="ORF">CLLI_09780</name>
</gene>
<protein>
    <submittedName>
        <fullName evidence="1">Uncharacterized protein</fullName>
    </submittedName>
</protein>